<name>A0A084QWJ2_STAC4</name>
<evidence type="ECO:0008006" key="4">
    <source>
        <dbReference type="Google" id="ProtNLM"/>
    </source>
</evidence>
<dbReference type="AlphaFoldDB" id="A0A084QWJ2"/>
<accession>A0A084QWJ2</accession>
<gene>
    <name evidence="2" type="ORF">S40285_09247</name>
</gene>
<feature type="region of interest" description="Disordered" evidence="1">
    <location>
        <begin position="168"/>
        <end position="197"/>
    </location>
</feature>
<dbReference type="OrthoDB" id="303614at2759"/>
<evidence type="ECO:0000313" key="2">
    <source>
        <dbReference type="EMBL" id="KFA68327.1"/>
    </source>
</evidence>
<feature type="compositionally biased region" description="Polar residues" evidence="1">
    <location>
        <begin position="187"/>
        <end position="197"/>
    </location>
</feature>
<feature type="non-terminal residue" evidence="2">
    <location>
        <position position="270"/>
    </location>
</feature>
<evidence type="ECO:0000256" key="1">
    <source>
        <dbReference type="SAM" id="MobiDB-lite"/>
    </source>
</evidence>
<dbReference type="InParanoid" id="A0A084QWJ2"/>
<dbReference type="InterPro" id="IPR029016">
    <property type="entry name" value="GAF-like_dom_sf"/>
</dbReference>
<sequence length="270" mass="28760">MIAPSEAERERETLDYAYPLYVSSQLHGCDNAPDALPVSVVPDLELDPRFSDRPYIKAAPFNRFYAGTPIRSPNGINIGVLCIFDTVPRPGLTNAQTSTLRQLAHTIMGHIELRLARHRSERYERMVHGLSSFMAGEADVSGPSLTSAATEPLETVADGVAQRQVDEVDANQDQVSTPERPAPAPIQSGSLTSTDLPACRSSTCDTADPVETPGTVLAAASATSTATVASLGGSMRKEVRDVFARAAPILRKSLQAHGVAFLDASVVSFG</sequence>
<keyword evidence="3" id="KW-1185">Reference proteome</keyword>
<dbReference type="SUPFAM" id="SSF55781">
    <property type="entry name" value="GAF domain-like"/>
    <property type="match status" value="1"/>
</dbReference>
<dbReference type="PANTHER" id="PTHR43102">
    <property type="entry name" value="SLR1143 PROTEIN"/>
    <property type="match status" value="1"/>
</dbReference>
<dbReference type="PANTHER" id="PTHR43102:SF2">
    <property type="entry name" value="GAF DOMAIN-CONTAINING PROTEIN"/>
    <property type="match status" value="1"/>
</dbReference>
<reference evidence="2 3" key="1">
    <citation type="journal article" date="2014" name="BMC Genomics">
        <title>Comparative genome sequencing reveals chemotype-specific gene clusters in the toxigenic black mold Stachybotrys.</title>
        <authorList>
            <person name="Semeiks J."/>
            <person name="Borek D."/>
            <person name="Otwinowski Z."/>
            <person name="Grishin N.V."/>
        </authorList>
    </citation>
    <scope>NUCLEOTIDE SEQUENCE [LARGE SCALE GENOMIC DNA]</scope>
    <source>
        <strain evidence="2 3">IBT 40285</strain>
    </source>
</reference>
<dbReference type="HOGENOM" id="CLU_1032718_0_0_1"/>
<organism evidence="2 3">
    <name type="scientific">Stachybotrys chlorohalonatus (strain IBT 40285)</name>
    <dbReference type="NCBI Taxonomy" id="1283841"/>
    <lineage>
        <taxon>Eukaryota</taxon>
        <taxon>Fungi</taxon>
        <taxon>Dikarya</taxon>
        <taxon>Ascomycota</taxon>
        <taxon>Pezizomycotina</taxon>
        <taxon>Sordariomycetes</taxon>
        <taxon>Hypocreomycetidae</taxon>
        <taxon>Hypocreales</taxon>
        <taxon>Stachybotryaceae</taxon>
        <taxon>Stachybotrys</taxon>
    </lineage>
</organism>
<dbReference type="STRING" id="1283841.A0A084QWJ2"/>
<dbReference type="Proteomes" id="UP000028524">
    <property type="component" value="Unassembled WGS sequence"/>
</dbReference>
<evidence type="ECO:0000313" key="3">
    <source>
        <dbReference type="Proteomes" id="UP000028524"/>
    </source>
</evidence>
<dbReference type="EMBL" id="KL659919">
    <property type="protein sequence ID" value="KFA68327.1"/>
    <property type="molecule type" value="Genomic_DNA"/>
</dbReference>
<proteinExistence type="predicted"/>
<dbReference type="Gene3D" id="3.30.450.40">
    <property type="match status" value="1"/>
</dbReference>
<protein>
    <recommendedName>
        <fullName evidence="4">GAF domain-containing protein</fullName>
    </recommendedName>
</protein>